<dbReference type="Gramene" id="evm.model.04.1521">
    <property type="protein sequence ID" value="cds.evm.model.04.1521"/>
    <property type="gene ID" value="evm.TU.04.1521"/>
</dbReference>
<sequence length="711" mass="81914">MEEEMWAHIPIKDEEEAILSYDASATNVNEYDDRCRRRGCLLNNWILIDIFSNFIMRPTSKSMMNRNPWTFNKFLLIFKILQRGENSRLVSLNEMDMWEQLHDLRSGFKTATIAKDVSNYIGKFVESDERNFLGLWRNYLRVCVTLNVKKLLKRRMKLRNTEGVELWTNFKYEHLPTFCFICGIVGHSEKFCPCRFEVGEGQLVKPYGDSMRVKLQRKNHMIGAKWIKQFMVAMEDDPTESNATSPASEHRPISTMNGVLPGATFTSLMMVEGHGSTWWEDRVFKDGGGLIWQVVMGLMTWVMWRFKSRLQVERVRVILGFEGMVVVDVHGKSGGIALLWKIEEEVSLLGFSEAYIEVKVSTKGMNEWRFTTKLHNLEISTLDHAPIFMELFPTAGYHFAKRFRFENTWLREPLCYQVIKDSWEFCGDDENTDKVLFCGQHPALVNKSVGCLLQMEARAWDEDVETSNNSTAAERSHRSDLPTRFKDVMYLLMSSGNIAAEAVYHALVECEFAKAAWNQSLMDIGSGSVTFSSWLVFLFSNGRVCEMEEAAVVSWAIWRARNEFVWQKKSWAVSNILALAKNMLDHYKCAQERKGLSLSPLNDGGRHSKHWTALMLRKIKVNVDGALFDQEGRFGVGCVAWDHHGNMLEAFTKRKIGRVQLEIAEIIGIKEVLSWIAYHPWDHVWLETDSLVCVQSIKSNFSMSSQFGLLV</sequence>
<evidence type="ECO:0000259" key="2">
    <source>
        <dbReference type="Pfam" id="PF14392"/>
    </source>
</evidence>
<dbReference type="PANTHER" id="PTHR31286">
    <property type="entry name" value="GLYCINE-RICH CELL WALL STRUCTURAL PROTEIN 1.8-LIKE"/>
    <property type="match status" value="1"/>
</dbReference>
<organism evidence="3 4">
    <name type="scientific">Cannabis sativa</name>
    <name type="common">Hemp</name>
    <name type="synonym">Marijuana</name>
    <dbReference type="NCBI Taxonomy" id="3483"/>
    <lineage>
        <taxon>Eukaryota</taxon>
        <taxon>Viridiplantae</taxon>
        <taxon>Streptophyta</taxon>
        <taxon>Embryophyta</taxon>
        <taxon>Tracheophyta</taxon>
        <taxon>Spermatophyta</taxon>
        <taxon>Magnoliopsida</taxon>
        <taxon>eudicotyledons</taxon>
        <taxon>Gunneridae</taxon>
        <taxon>Pentapetalae</taxon>
        <taxon>rosids</taxon>
        <taxon>fabids</taxon>
        <taxon>Rosales</taxon>
        <taxon>Cannabaceae</taxon>
        <taxon>Cannabis</taxon>
    </lineage>
</organism>
<dbReference type="InterPro" id="IPR012337">
    <property type="entry name" value="RNaseH-like_sf"/>
</dbReference>
<dbReference type="Gene3D" id="3.30.420.10">
    <property type="entry name" value="Ribonuclease H-like superfamily/Ribonuclease H"/>
    <property type="match status" value="1"/>
</dbReference>
<dbReference type="InterPro" id="IPR002156">
    <property type="entry name" value="RNaseH_domain"/>
</dbReference>
<name>A0A803PDF8_CANSA</name>
<dbReference type="Pfam" id="PF13456">
    <property type="entry name" value="RVT_3"/>
    <property type="match status" value="1"/>
</dbReference>
<evidence type="ECO:0008006" key="5">
    <source>
        <dbReference type="Google" id="ProtNLM"/>
    </source>
</evidence>
<dbReference type="InterPro" id="IPR025836">
    <property type="entry name" value="Zn_knuckle_CX2CX4HX4C"/>
</dbReference>
<accession>A0A803PDF8</accession>
<dbReference type="InterPro" id="IPR044730">
    <property type="entry name" value="RNase_H-like_dom_plant"/>
</dbReference>
<reference evidence="3" key="2">
    <citation type="submission" date="2021-03" db="UniProtKB">
        <authorList>
            <consortium name="EnsemblPlants"/>
        </authorList>
    </citation>
    <scope>IDENTIFICATION</scope>
</reference>
<dbReference type="InterPro" id="IPR040256">
    <property type="entry name" value="At4g02000-like"/>
</dbReference>
<dbReference type="Pfam" id="PF14392">
    <property type="entry name" value="zf-CCHC_4"/>
    <property type="match status" value="1"/>
</dbReference>
<feature type="domain" description="RNase H type-1" evidence="1">
    <location>
        <begin position="622"/>
        <end position="707"/>
    </location>
</feature>
<evidence type="ECO:0000313" key="3">
    <source>
        <dbReference type="EnsemblPlants" id="cds.evm.model.04.1521"/>
    </source>
</evidence>
<feature type="domain" description="Zinc knuckle CX2CX4HX4C" evidence="2">
    <location>
        <begin position="148"/>
        <end position="193"/>
    </location>
</feature>
<dbReference type="GO" id="GO:0004523">
    <property type="term" value="F:RNA-DNA hybrid ribonuclease activity"/>
    <property type="evidence" value="ECO:0007669"/>
    <property type="project" value="InterPro"/>
</dbReference>
<dbReference type="EnsemblPlants" id="evm.model.04.1521">
    <property type="protein sequence ID" value="cds.evm.model.04.1521"/>
    <property type="gene ID" value="evm.TU.04.1521"/>
</dbReference>
<dbReference type="PANTHER" id="PTHR31286:SF153">
    <property type="entry name" value="DUF4283 DOMAIN PROTEIN"/>
    <property type="match status" value="1"/>
</dbReference>
<dbReference type="CDD" id="cd06222">
    <property type="entry name" value="RNase_H_like"/>
    <property type="match status" value="1"/>
</dbReference>
<evidence type="ECO:0000259" key="1">
    <source>
        <dbReference type="Pfam" id="PF13456"/>
    </source>
</evidence>
<dbReference type="InterPro" id="IPR036397">
    <property type="entry name" value="RNaseH_sf"/>
</dbReference>
<dbReference type="AlphaFoldDB" id="A0A803PDF8"/>
<dbReference type="GO" id="GO:0003676">
    <property type="term" value="F:nucleic acid binding"/>
    <property type="evidence" value="ECO:0007669"/>
    <property type="project" value="InterPro"/>
</dbReference>
<dbReference type="SUPFAM" id="SSF53098">
    <property type="entry name" value="Ribonuclease H-like"/>
    <property type="match status" value="1"/>
</dbReference>
<keyword evidence="4" id="KW-1185">Reference proteome</keyword>
<protein>
    <recommendedName>
        <fullName evidence="5">CCHC-type domain-containing protein</fullName>
    </recommendedName>
</protein>
<dbReference type="Proteomes" id="UP000596661">
    <property type="component" value="Chromosome 4"/>
</dbReference>
<dbReference type="EMBL" id="UZAU01000392">
    <property type="status" value="NOT_ANNOTATED_CDS"/>
    <property type="molecule type" value="Genomic_DNA"/>
</dbReference>
<evidence type="ECO:0000313" key="4">
    <source>
        <dbReference type="Proteomes" id="UP000596661"/>
    </source>
</evidence>
<reference evidence="3" key="1">
    <citation type="submission" date="2018-11" db="EMBL/GenBank/DDBJ databases">
        <authorList>
            <person name="Grassa J C."/>
        </authorList>
    </citation>
    <scope>NUCLEOTIDE SEQUENCE [LARGE SCALE GENOMIC DNA]</scope>
</reference>
<proteinExistence type="predicted"/>